<keyword evidence="3" id="KW-1185">Reference proteome</keyword>
<dbReference type="RefSeq" id="WP_146509680.1">
    <property type="nucleotide sequence ID" value="NZ_SIHI01000001.1"/>
</dbReference>
<dbReference type="OrthoDB" id="208344at2"/>
<dbReference type="Gene3D" id="3.30.420.240">
    <property type="match status" value="1"/>
</dbReference>
<gene>
    <name evidence="2" type="ORF">KOR42_23320</name>
</gene>
<dbReference type="InterPro" id="IPR027417">
    <property type="entry name" value="P-loop_NTPase"/>
</dbReference>
<accession>A0A5C5X9U1</accession>
<evidence type="ECO:0000313" key="2">
    <source>
        <dbReference type="EMBL" id="TWT58945.1"/>
    </source>
</evidence>
<evidence type="ECO:0000259" key="1">
    <source>
        <dbReference type="Pfam" id="PF03354"/>
    </source>
</evidence>
<dbReference type="Pfam" id="PF03354">
    <property type="entry name" value="TerL_ATPase"/>
    <property type="match status" value="1"/>
</dbReference>
<sequence>MRSAMQKVHGVDRLYQFALNRIDQLLLEDEEVDEDVSSDTDGEIPHEELLEAIKSHPKVFRKHLMIDVAGEKKSFGETLDPWQREDFETMDAAWMQAAKVSRKKPEKRRAYLERPRGHSKTTDQAVMILWAVLAAPVMIKGYAAAAGEEQAGLLLVAAQAIVGENPWLEQFIQIQGSKVKNKETKSFCQIVPAKANTNFGHTPDFVICDELTHWSNEKVWGTLFSGLVKVPTSVMVVITNAGFGKGSSWQWGVRERCRLNEKWHFHSLNGFEASWISPEDVAEQETGLTPDDYRRLILNKWLQGSATGIPYREIVAATRLAGPNVQGQHGYDVILGSLDLGIVHDRASLIWVGLKCGLRTIDLVGHRTWYPKDFPEGEVQIAVVEEAIDLDRLRFGGVDCLYVDNWQAIGSTQKLSAVVRCEQVVHSSAKVQKQMAADFLKAFKTGQVSLYYDEELERDLNSIGVKTSDESRWVKLVAERDEHGHADSGFALAQIILMANIWIEEMIAELAESQDKQ</sequence>
<organism evidence="2 3">
    <name type="scientific">Thalassoglobus neptunius</name>
    <dbReference type="NCBI Taxonomy" id="1938619"/>
    <lineage>
        <taxon>Bacteria</taxon>
        <taxon>Pseudomonadati</taxon>
        <taxon>Planctomycetota</taxon>
        <taxon>Planctomycetia</taxon>
        <taxon>Planctomycetales</taxon>
        <taxon>Planctomycetaceae</taxon>
        <taxon>Thalassoglobus</taxon>
    </lineage>
</organism>
<name>A0A5C5X9U1_9PLAN</name>
<reference evidence="2 3" key="1">
    <citation type="submission" date="2019-02" db="EMBL/GenBank/DDBJ databases">
        <title>Deep-cultivation of Planctomycetes and their phenomic and genomic characterization uncovers novel biology.</title>
        <authorList>
            <person name="Wiegand S."/>
            <person name="Jogler M."/>
            <person name="Boedeker C."/>
            <person name="Pinto D."/>
            <person name="Vollmers J."/>
            <person name="Rivas-Marin E."/>
            <person name="Kohn T."/>
            <person name="Peeters S.H."/>
            <person name="Heuer A."/>
            <person name="Rast P."/>
            <person name="Oberbeckmann S."/>
            <person name="Bunk B."/>
            <person name="Jeske O."/>
            <person name="Meyerdierks A."/>
            <person name="Storesund J.E."/>
            <person name="Kallscheuer N."/>
            <person name="Luecker S."/>
            <person name="Lage O.M."/>
            <person name="Pohl T."/>
            <person name="Merkel B.J."/>
            <person name="Hornburger P."/>
            <person name="Mueller R.-W."/>
            <person name="Bruemmer F."/>
            <person name="Labrenz M."/>
            <person name="Spormann A.M."/>
            <person name="Op Den Camp H."/>
            <person name="Overmann J."/>
            <person name="Amann R."/>
            <person name="Jetten M.S.M."/>
            <person name="Mascher T."/>
            <person name="Medema M.H."/>
            <person name="Devos D.P."/>
            <person name="Kaster A.-K."/>
            <person name="Ovreas L."/>
            <person name="Rohde M."/>
            <person name="Galperin M.Y."/>
            <person name="Jogler C."/>
        </authorList>
    </citation>
    <scope>NUCLEOTIDE SEQUENCE [LARGE SCALE GENOMIC DNA]</scope>
    <source>
        <strain evidence="2 3">KOR42</strain>
    </source>
</reference>
<protein>
    <submittedName>
        <fullName evidence="2">Phage Terminase</fullName>
    </submittedName>
</protein>
<dbReference type="Proteomes" id="UP000317243">
    <property type="component" value="Unassembled WGS sequence"/>
</dbReference>
<dbReference type="EMBL" id="SIHI01000001">
    <property type="protein sequence ID" value="TWT58945.1"/>
    <property type="molecule type" value="Genomic_DNA"/>
</dbReference>
<comment type="caution">
    <text evidence="2">The sequence shown here is derived from an EMBL/GenBank/DDBJ whole genome shotgun (WGS) entry which is preliminary data.</text>
</comment>
<dbReference type="AlphaFoldDB" id="A0A5C5X9U1"/>
<dbReference type="InterPro" id="IPR046461">
    <property type="entry name" value="TerL_ATPase"/>
</dbReference>
<evidence type="ECO:0000313" key="3">
    <source>
        <dbReference type="Proteomes" id="UP000317243"/>
    </source>
</evidence>
<dbReference type="Gene3D" id="3.40.50.300">
    <property type="entry name" value="P-loop containing nucleotide triphosphate hydrolases"/>
    <property type="match status" value="1"/>
</dbReference>
<proteinExistence type="predicted"/>
<feature type="domain" description="Terminase large subunit-like ATPase" evidence="1">
    <location>
        <begin position="109"/>
        <end position="248"/>
    </location>
</feature>